<accession>A0A3P9L2X5</accession>
<feature type="region of interest" description="Disordered" evidence="12">
    <location>
        <begin position="1"/>
        <end position="112"/>
    </location>
</feature>
<keyword evidence="5 10" id="KW-0547">Nucleotide-binding</keyword>
<dbReference type="InterPro" id="IPR011009">
    <property type="entry name" value="Kinase-like_dom_sf"/>
</dbReference>
<reference evidence="14" key="4">
    <citation type="submission" date="2025-09" db="UniProtKB">
        <authorList>
            <consortium name="Ensembl"/>
        </authorList>
    </citation>
    <scope>IDENTIFICATION</scope>
    <source>
        <strain evidence="14">HNI</strain>
    </source>
</reference>
<keyword evidence="3 11" id="KW-0723">Serine/threonine-protein kinase</keyword>
<keyword evidence="6" id="KW-0418">Kinase</keyword>
<dbReference type="SMART" id="SM00220">
    <property type="entry name" value="S_TKc"/>
    <property type="match status" value="1"/>
</dbReference>
<evidence type="ECO:0000256" key="3">
    <source>
        <dbReference type="ARBA" id="ARBA00022527"/>
    </source>
</evidence>
<dbReference type="AlphaFoldDB" id="A0A3P9L2X5"/>
<reference evidence="14" key="3">
    <citation type="submission" date="2025-08" db="UniProtKB">
        <authorList>
            <consortium name="Ensembl"/>
        </authorList>
    </citation>
    <scope>IDENTIFICATION</scope>
    <source>
        <strain evidence="14">HNI</strain>
    </source>
</reference>
<dbReference type="PANTHER" id="PTHR22984:SF11">
    <property type="entry name" value="AURORA KINASE-RELATED"/>
    <property type="match status" value="1"/>
</dbReference>
<evidence type="ECO:0000256" key="5">
    <source>
        <dbReference type="ARBA" id="ARBA00022741"/>
    </source>
</evidence>
<dbReference type="FunFam" id="3.30.200.20:FF:000475">
    <property type="entry name" value="Serine/threonine-protein kinase"/>
    <property type="match status" value="1"/>
</dbReference>
<dbReference type="SUPFAM" id="SSF56112">
    <property type="entry name" value="Protein kinase-like (PK-like)"/>
    <property type="match status" value="1"/>
</dbReference>
<keyword evidence="7 10" id="KW-0067">ATP-binding</keyword>
<organism evidence="14 15">
    <name type="scientific">Oryzias latipes</name>
    <name type="common">Japanese rice fish</name>
    <name type="synonym">Japanese killifish</name>
    <dbReference type="NCBI Taxonomy" id="8090"/>
    <lineage>
        <taxon>Eukaryota</taxon>
        <taxon>Metazoa</taxon>
        <taxon>Chordata</taxon>
        <taxon>Craniata</taxon>
        <taxon>Vertebrata</taxon>
        <taxon>Euteleostomi</taxon>
        <taxon>Actinopterygii</taxon>
        <taxon>Neopterygii</taxon>
        <taxon>Teleostei</taxon>
        <taxon>Neoteleostei</taxon>
        <taxon>Acanthomorphata</taxon>
        <taxon>Ovalentaria</taxon>
        <taxon>Atherinomorphae</taxon>
        <taxon>Beloniformes</taxon>
        <taxon>Adrianichthyidae</taxon>
        <taxon>Oryziinae</taxon>
        <taxon>Oryzias</taxon>
    </lineage>
</organism>
<dbReference type="Proteomes" id="UP000265180">
    <property type="component" value="Chromosome 16"/>
</dbReference>
<comment type="catalytic activity">
    <reaction evidence="9">
        <text>L-seryl-[protein] + ATP = O-phospho-L-seryl-[protein] + ADP + H(+)</text>
        <dbReference type="Rhea" id="RHEA:17989"/>
        <dbReference type="Rhea" id="RHEA-COMP:9863"/>
        <dbReference type="Rhea" id="RHEA-COMP:11604"/>
        <dbReference type="ChEBI" id="CHEBI:15378"/>
        <dbReference type="ChEBI" id="CHEBI:29999"/>
        <dbReference type="ChEBI" id="CHEBI:30616"/>
        <dbReference type="ChEBI" id="CHEBI:83421"/>
        <dbReference type="ChEBI" id="CHEBI:456216"/>
        <dbReference type="EC" id="2.7.11.1"/>
    </reaction>
</comment>
<evidence type="ECO:0000256" key="12">
    <source>
        <dbReference type="SAM" id="MobiDB-lite"/>
    </source>
</evidence>
<evidence type="ECO:0000256" key="10">
    <source>
        <dbReference type="PROSITE-ProRule" id="PRU10141"/>
    </source>
</evidence>
<comment type="similarity">
    <text evidence="1">Belongs to the protein kinase superfamily. CAMK Ser/Thr protein kinase family. PIM subfamily.</text>
</comment>
<dbReference type="GO" id="GO:0004674">
    <property type="term" value="F:protein serine/threonine kinase activity"/>
    <property type="evidence" value="ECO:0007669"/>
    <property type="project" value="UniProtKB-KW"/>
</dbReference>
<feature type="binding site" evidence="10">
    <location>
        <position position="143"/>
    </location>
    <ligand>
        <name>ATP</name>
        <dbReference type="ChEBI" id="CHEBI:30616"/>
    </ligand>
</feature>
<dbReference type="InterPro" id="IPR051138">
    <property type="entry name" value="PIM_Ser/Thr_kinase"/>
</dbReference>
<dbReference type="Gene3D" id="3.30.200.20">
    <property type="entry name" value="Phosphorylase Kinase, domain 1"/>
    <property type="match status" value="1"/>
</dbReference>
<dbReference type="EC" id="2.7.11.1" evidence="2"/>
<proteinExistence type="inferred from homology"/>
<dbReference type="InterPro" id="IPR000719">
    <property type="entry name" value="Prot_kinase_dom"/>
</dbReference>
<dbReference type="Gene3D" id="1.10.510.10">
    <property type="entry name" value="Transferase(Phosphotransferase) domain 1"/>
    <property type="match status" value="1"/>
</dbReference>
<keyword evidence="4" id="KW-0808">Transferase</keyword>
<evidence type="ECO:0000256" key="9">
    <source>
        <dbReference type="ARBA" id="ARBA00048679"/>
    </source>
</evidence>
<dbReference type="PROSITE" id="PS50011">
    <property type="entry name" value="PROTEIN_KINASE_DOM"/>
    <property type="match status" value="1"/>
</dbReference>
<reference key="1">
    <citation type="journal article" date="2007" name="Nature">
        <title>The medaka draft genome and insights into vertebrate genome evolution.</title>
        <authorList>
            <person name="Kasahara M."/>
            <person name="Naruse K."/>
            <person name="Sasaki S."/>
            <person name="Nakatani Y."/>
            <person name="Qu W."/>
            <person name="Ahsan B."/>
            <person name="Yamada T."/>
            <person name="Nagayasu Y."/>
            <person name="Doi K."/>
            <person name="Kasai Y."/>
            <person name="Jindo T."/>
            <person name="Kobayashi D."/>
            <person name="Shimada A."/>
            <person name="Toyoda A."/>
            <person name="Kuroki Y."/>
            <person name="Fujiyama A."/>
            <person name="Sasaki T."/>
            <person name="Shimizu A."/>
            <person name="Asakawa S."/>
            <person name="Shimizu N."/>
            <person name="Hashimoto S."/>
            <person name="Yang J."/>
            <person name="Lee Y."/>
            <person name="Matsushima K."/>
            <person name="Sugano S."/>
            <person name="Sakaizumi M."/>
            <person name="Narita T."/>
            <person name="Ohishi K."/>
            <person name="Haga S."/>
            <person name="Ohta F."/>
            <person name="Nomoto H."/>
            <person name="Nogata K."/>
            <person name="Morishita T."/>
            <person name="Endo T."/>
            <person name="Shin-I T."/>
            <person name="Takeda H."/>
            <person name="Morishita S."/>
            <person name="Kohara Y."/>
        </authorList>
    </citation>
    <scope>NUCLEOTIDE SEQUENCE [LARGE SCALE GENOMIC DNA]</scope>
    <source>
        <strain>Hd-rR</strain>
    </source>
</reference>
<dbReference type="GO" id="GO:0005524">
    <property type="term" value="F:ATP binding"/>
    <property type="evidence" value="ECO:0007669"/>
    <property type="project" value="UniProtKB-UniRule"/>
</dbReference>
<sequence length="371" mass="42293">MDNPTDFNPEPFYATSRKRKLQYSTEGVTAGKRRKLSPCSSPPQPVGSDNEPFNATSRKRKLQYSPEGVTAQKRRRLSPRGSTPHPVDTDNEDSREKEEAQDETSNQNQFEVKYEKQGLLGEGGYGSVYAGFRVADRFPVAIKYIPQSKVLRQTDDEGKQIPTEVLIMQKAADGEVGSTAAVSLLDHYDQEDDLILVMERPTPVECLFDYRVKKPMLEEDETKIILKQLVKAAKELEDREIFHQDIKMENILVETSSTVPRVRLIDFGISSFTKRDTIHKFVWETTCQDPPEFTHCRSYSAGPTTVWQVGVVTFELLHGSPFHAQKFFWKDLKPRPELSKDCKDFLEKCLASLPHCRPALEDLLLHPWLSG</sequence>
<evidence type="ECO:0000256" key="8">
    <source>
        <dbReference type="ARBA" id="ARBA00047899"/>
    </source>
</evidence>
<evidence type="ECO:0000313" key="15">
    <source>
        <dbReference type="Proteomes" id="UP000265180"/>
    </source>
</evidence>
<dbReference type="InterPro" id="IPR017441">
    <property type="entry name" value="Protein_kinase_ATP_BS"/>
</dbReference>
<dbReference type="PROSITE" id="PS00108">
    <property type="entry name" value="PROTEIN_KINASE_ST"/>
    <property type="match status" value="1"/>
</dbReference>
<feature type="domain" description="Protein kinase" evidence="13">
    <location>
        <begin position="114"/>
        <end position="369"/>
    </location>
</feature>
<dbReference type="PANTHER" id="PTHR22984">
    <property type="entry name" value="SERINE/THREONINE-PROTEIN KINASE PIM"/>
    <property type="match status" value="1"/>
</dbReference>
<dbReference type="InterPro" id="IPR008271">
    <property type="entry name" value="Ser/Thr_kinase_AS"/>
</dbReference>
<evidence type="ECO:0000313" key="14">
    <source>
        <dbReference type="Ensembl" id="ENSORLP00020014932.1"/>
    </source>
</evidence>
<dbReference type="Ensembl" id="ENSORLT00020033252.1">
    <property type="protein sequence ID" value="ENSORLP00020014932.1"/>
    <property type="gene ID" value="ENSORLG00020015943.1"/>
</dbReference>
<evidence type="ECO:0000256" key="4">
    <source>
        <dbReference type="ARBA" id="ARBA00022679"/>
    </source>
</evidence>
<reference evidence="14 15" key="2">
    <citation type="submission" date="2017-04" db="EMBL/GenBank/DDBJ databases">
        <title>CpG methylation of centromeres and impact of large insertions on vertebrate speciation.</title>
        <authorList>
            <person name="Ichikawa K."/>
            <person name="Yoshimura J."/>
            <person name="Morishita S."/>
        </authorList>
    </citation>
    <scope>NUCLEOTIDE SEQUENCE</scope>
    <source>
        <strain evidence="14 15">HNI</strain>
    </source>
</reference>
<dbReference type="PROSITE" id="PS00107">
    <property type="entry name" value="PROTEIN_KINASE_ATP"/>
    <property type="match status" value="1"/>
</dbReference>
<evidence type="ECO:0000256" key="7">
    <source>
        <dbReference type="ARBA" id="ARBA00022840"/>
    </source>
</evidence>
<evidence type="ECO:0000256" key="11">
    <source>
        <dbReference type="RuleBase" id="RU000304"/>
    </source>
</evidence>
<name>A0A3P9L2X5_ORYLA</name>
<protein>
    <recommendedName>
        <fullName evidence="2">non-specific serine/threonine protein kinase</fullName>
        <ecNumber evidence="2">2.7.11.1</ecNumber>
    </recommendedName>
</protein>
<evidence type="ECO:0000256" key="1">
    <source>
        <dbReference type="ARBA" id="ARBA00005505"/>
    </source>
</evidence>
<comment type="catalytic activity">
    <reaction evidence="8">
        <text>L-threonyl-[protein] + ATP = O-phospho-L-threonyl-[protein] + ADP + H(+)</text>
        <dbReference type="Rhea" id="RHEA:46608"/>
        <dbReference type="Rhea" id="RHEA-COMP:11060"/>
        <dbReference type="Rhea" id="RHEA-COMP:11605"/>
        <dbReference type="ChEBI" id="CHEBI:15378"/>
        <dbReference type="ChEBI" id="CHEBI:30013"/>
        <dbReference type="ChEBI" id="CHEBI:30616"/>
        <dbReference type="ChEBI" id="CHEBI:61977"/>
        <dbReference type="ChEBI" id="CHEBI:456216"/>
        <dbReference type="EC" id="2.7.11.1"/>
    </reaction>
</comment>
<evidence type="ECO:0000256" key="2">
    <source>
        <dbReference type="ARBA" id="ARBA00012513"/>
    </source>
</evidence>
<evidence type="ECO:0000256" key="6">
    <source>
        <dbReference type="ARBA" id="ARBA00022777"/>
    </source>
</evidence>
<dbReference type="Pfam" id="PF00069">
    <property type="entry name" value="Pkinase"/>
    <property type="match status" value="1"/>
</dbReference>
<evidence type="ECO:0000259" key="13">
    <source>
        <dbReference type="PROSITE" id="PS50011"/>
    </source>
</evidence>